<proteinExistence type="predicted"/>
<sequence length="333" mass="36427">MPQLPQFFRIFGGFQTPKAVGPPKHAVPGPEVSRPPVPRDTSRQAPVKHPRVEEYPLGDCDPDTSDGSSGPKRKVTVTSFDETNVVMCGLTVKATVIQRTAPGFGSRNDFDPQTHAKAQWLGTELVNWNLGYEELLTALRGLCLNAVPELGPAAFDFAHLPWKKLAVVNFTSPEVCARCYDAFSVMLPPVAVPAPRLKGVKGAHGAVANPRPLIVDLKLAERQGLADNLRFWCLRSADFQQNQPRVFCNGFQVDLVTLCVQLVELATLEQVGFFRAFPGARPWQRGQPWQQNPVAPAAASRMPRLPAEPGLVPMGQVPGNVRIGEQGEVIYEL</sequence>
<comment type="caution">
    <text evidence="2">The sequence shown here is derived from an EMBL/GenBank/DDBJ whole genome shotgun (WGS) entry which is preliminary data.</text>
</comment>
<accession>A0A9P1C7J2</accession>
<name>A0A9P1C7J2_9DINO</name>
<gene>
    <name evidence="2" type="ORF">C1SCF055_LOCUS13489</name>
</gene>
<organism evidence="2">
    <name type="scientific">Cladocopium goreaui</name>
    <dbReference type="NCBI Taxonomy" id="2562237"/>
    <lineage>
        <taxon>Eukaryota</taxon>
        <taxon>Sar</taxon>
        <taxon>Alveolata</taxon>
        <taxon>Dinophyceae</taxon>
        <taxon>Suessiales</taxon>
        <taxon>Symbiodiniaceae</taxon>
        <taxon>Cladocopium</taxon>
    </lineage>
</organism>
<protein>
    <submittedName>
        <fullName evidence="3">Reverse transcriptase domain-containing protein</fullName>
    </submittedName>
</protein>
<dbReference type="AlphaFoldDB" id="A0A9P1C7J2"/>
<dbReference type="EMBL" id="CAMXCT020001046">
    <property type="protein sequence ID" value="CAL1139487.1"/>
    <property type="molecule type" value="Genomic_DNA"/>
</dbReference>
<feature type="region of interest" description="Disordered" evidence="1">
    <location>
        <begin position="15"/>
        <end position="74"/>
    </location>
</feature>
<evidence type="ECO:0000256" key="1">
    <source>
        <dbReference type="SAM" id="MobiDB-lite"/>
    </source>
</evidence>
<keyword evidence="3" id="KW-0548">Nucleotidyltransferase</keyword>
<dbReference type="EMBL" id="CAMXCT030001046">
    <property type="protein sequence ID" value="CAL4773424.1"/>
    <property type="molecule type" value="Genomic_DNA"/>
</dbReference>
<evidence type="ECO:0000313" key="3">
    <source>
        <dbReference type="EMBL" id="CAL4773424.1"/>
    </source>
</evidence>
<evidence type="ECO:0000313" key="4">
    <source>
        <dbReference type="Proteomes" id="UP001152797"/>
    </source>
</evidence>
<reference evidence="2" key="1">
    <citation type="submission" date="2022-10" db="EMBL/GenBank/DDBJ databases">
        <authorList>
            <person name="Chen Y."/>
            <person name="Dougan E. K."/>
            <person name="Chan C."/>
            <person name="Rhodes N."/>
            <person name="Thang M."/>
        </authorList>
    </citation>
    <scope>NUCLEOTIDE SEQUENCE</scope>
</reference>
<reference evidence="3 4" key="2">
    <citation type="submission" date="2024-05" db="EMBL/GenBank/DDBJ databases">
        <authorList>
            <person name="Chen Y."/>
            <person name="Shah S."/>
            <person name="Dougan E. K."/>
            <person name="Thang M."/>
            <person name="Chan C."/>
        </authorList>
    </citation>
    <scope>NUCLEOTIDE SEQUENCE [LARGE SCALE GENOMIC DNA]</scope>
</reference>
<dbReference type="EMBL" id="CAMXCT010001046">
    <property type="protein sequence ID" value="CAI3986112.1"/>
    <property type="molecule type" value="Genomic_DNA"/>
</dbReference>
<dbReference type="GO" id="GO:0003964">
    <property type="term" value="F:RNA-directed DNA polymerase activity"/>
    <property type="evidence" value="ECO:0007669"/>
    <property type="project" value="UniProtKB-KW"/>
</dbReference>
<dbReference type="Proteomes" id="UP001152797">
    <property type="component" value="Unassembled WGS sequence"/>
</dbReference>
<evidence type="ECO:0000313" key="2">
    <source>
        <dbReference type="EMBL" id="CAI3986112.1"/>
    </source>
</evidence>
<keyword evidence="3" id="KW-0695">RNA-directed DNA polymerase</keyword>
<keyword evidence="4" id="KW-1185">Reference proteome</keyword>
<keyword evidence="3" id="KW-0808">Transferase</keyword>